<dbReference type="AlphaFoldDB" id="A0A8T1RUD2"/>
<keyword evidence="2" id="KW-1185">Reference proteome</keyword>
<evidence type="ECO:0000313" key="2">
    <source>
        <dbReference type="Proteomes" id="UP000811609"/>
    </source>
</evidence>
<reference evidence="1" key="1">
    <citation type="submission" date="2020-12" db="EMBL/GenBank/DDBJ databases">
        <title>WGS assembly of Carya illinoinensis cv. Pawnee.</title>
        <authorList>
            <person name="Platts A."/>
            <person name="Shu S."/>
            <person name="Wright S."/>
            <person name="Barry K."/>
            <person name="Edger P."/>
            <person name="Pires J.C."/>
            <person name="Schmutz J."/>
        </authorList>
    </citation>
    <scope>NUCLEOTIDE SEQUENCE</scope>
    <source>
        <tissue evidence="1">Leaf</tissue>
    </source>
</reference>
<name>A0A8T1RUD2_CARIL</name>
<dbReference type="Proteomes" id="UP000811609">
    <property type="component" value="Chromosome 1"/>
</dbReference>
<accession>A0A8T1RUD2</accession>
<evidence type="ECO:0000313" key="1">
    <source>
        <dbReference type="EMBL" id="KAG6669621.1"/>
    </source>
</evidence>
<proteinExistence type="predicted"/>
<gene>
    <name evidence="1" type="ORF">CIPAW_01G257100</name>
</gene>
<sequence>MAIKRNPKRLKDFAPRFTKGEVRRCEFFVWAEYFTC</sequence>
<comment type="caution">
    <text evidence="1">The sequence shown here is derived from an EMBL/GenBank/DDBJ whole genome shotgun (WGS) entry which is preliminary data.</text>
</comment>
<organism evidence="1 2">
    <name type="scientific">Carya illinoinensis</name>
    <name type="common">Pecan</name>
    <dbReference type="NCBI Taxonomy" id="32201"/>
    <lineage>
        <taxon>Eukaryota</taxon>
        <taxon>Viridiplantae</taxon>
        <taxon>Streptophyta</taxon>
        <taxon>Embryophyta</taxon>
        <taxon>Tracheophyta</taxon>
        <taxon>Spermatophyta</taxon>
        <taxon>Magnoliopsida</taxon>
        <taxon>eudicotyledons</taxon>
        <taxon>Gunneridae</taxon>
        <taxon>Pentapetalae</taxon>
        <taxon>rosids</taxon>
        <taxon>fabids</taxon>
        <taxon>Fagales</taxon>
        <taxon>Juglandaceae</taxon>
        <taxon>Carya</taxon>
    </lineage>
</organism>
<protein>
    <submittedName>
        <fullName evidence="1">Uncharacterized protein</fullName>
    </submittedName>
</protein>
<dbReference type="EMBL" id="CM031809">
    <property type="protein sequence ID" value="KAG6669621.1"/>
    <property type="molecule type" value="Genomic_DNA"/>
</dbReference>